<evidence type="ECO:0000313" key="1">
    <source>
        <dbReference type="EMBL" id="CAA0384455.1"/>
    </source>
</evidence>
<organism evidence="1 2">
    <name type="scientific">Arabidopsis thaliana</name>
    <name type="common">Mouse-ear cress</name>
    <dbReference type="NCBI Taxonomy" id="3702"/>
    <lineage>
        <taxon>Eukaryota</taxon>
        <taxon>Viridiplantae</taxon>
        <taxon>Streptophyta</taxon>
        <taxon>Embryophyta</taxon>
        <taxon>Tracheophyta</taxon>
        <taxon>Spermatophyta</taxon>
        <taxon>Magnoliopsida</taxon>
        <taxon>eudicotyledons</taxon>
        <taxon>Gunneridae</taxon>
        <taxon>Pentapetalae</taxon>
        <taxon>rosids</taxon>
        <taxon>malvids</taxon>
        <taxon>Brassicales</taxon>
        <taxon>Brassicaceae</taxon>
        <taxon>Camelineae</taxon>
        <taxon>Arabidopsis</taxon>
    </lineage>
</organism>
<accession>A0A5S9XHQ0</accession>
<proteinExistence type="predicted"/>
<name>A0A5S9XHQ0_ARATH</name>
<protein>
    <submittedName>
        <fullName evidence="1">Uncharacterized protein</fullName>
    </submittedName>
</protein>
<gene>
    <name evidence="1" type="ORF">C24_LOCUS14640</name>
</gene>
<dbReference type="EMBL" id="CACSHJ010000089">
    <property type="protein sequence ID" value="CAA0384455.1"/>
    <property type="molecule type" value="Genomic_DNA"/>
</dbReference>
<evidence type="ECO:0000313" key="2">
    <source>
        <dbReference type="Proteomes" id="UP000434276"/>
    </source>
</evidence>
<sequence>MGDPDEPSEPLLNHEINGVNHHIKMLRSKKTGIMIPSPRNGEYRSFFNLSSPLLLNLQLTKC</sequence>
<reference evidence="1 2" key="1">
    <citation type="submission" date="2019-12" db="EMBL/GenBank/DDBJ databases">
        <authorList>
            <person name="Jiao W.-B."/>
            <person name="Schneeberger K."/>
        </authorList>
    </citation>
    <scope>NUCLEOTIDE SEQUENCE [LARGE SCALE GENOMIC DNA]</scope>
    <source>
        <strain evidence="2">cv. C24</strain>
    </source>
</reference>
<dbReference type="Proteomes" id="UP000434276">
    <property type="component" value="Unassembled WGS sequence"/>
</dbReference>
<dbReference type="AlphaFoldDB" id="A0A5S9XHQ0"/>